<feature type="region of interest" description="Disordered" evidence="1">
    <location>
        <begin position="445"/>
        <end position="469"/>
    </location>
</feature>
<dbReference type="PANTHER" id="PTHR42037">
    <property type="match status" value="1"/>
</dbReference>
<comment type="caution">
    <text evidence="2">The sequence shown here is derived from an EMBL/GenBank/DDBJ whole genome shotgun (WGS) entry which is preliminary data.</text>
</comment>
<dbReference type="PANTHER" id="PTHR42037:SF1">
    <property type="match status" value="1"/>
</dbReference>
<dbReference type="AlphaFoldDB" id="A0A135V916"/>
<dbReference type="Pfam" id="PF14441">
    <property type="entry name" value="OTT_1508_deam"/>
    <property type="match status" value="1"/>
</dbReference>
<accession>A0A135V916</accession>
<dbReference type="OrthoDB" id="3251507at2759"/>
<sequence>MNQQAILEVQPVGVDHRQLFYEPIVLEDALQKACRFGQEVFNGIPEVDNNSLATQAQVFHFFVDKLAQVCDNRRGGETVSSFTVLNGLDGPEYLFASNHRDADELSETQEFAESLLTLVGKNPNGLKQKALAKQVLWKILLFNLPRLNTYLNALGTSIDACIDDCNRRKALETLTSELLRLKEKADFPRDLESGSIQDKFLSDCEKLIKMAVSMKNTEIEQAIRRNAKDGEMTSSKAWCDLRHYLGRLLSFRQAADAMIGTHERLPNLFQDFKFTAIPSSKDAAKPIARSRSFTAASIIKNMIPDDEGEQEFYLEQALEMQKFGLDDFIFRQISKRTFRPRVHAEVLVHSYLLSHDIQHPRDYFNSWKYIGSSKPTCRLCSYYFTAHPDRVQVRKSHFNLYPNWCIPGVFEGPHSGAPDAKTLHLLEQITERVHDDVKRTLDEKRPVGKNYDSNTHTSVPPGLPRYTHSDTASMGEAAVRLNEMSLNTRVEGGGHLPTEEGDDGYSMIGEVDEEAAENGSHGVPVSVRRAEVWV</sequence>
<dbReference type="STRING" id="1209931.A0A135V916"/>
<evidence type="ECO:0000256" key="1">
    <source>
        <dbReference type="SAM" id="MobiDB-lite"/>
    </source>
</evidence>
<protein>
    <submittedName>
        <fullName evidence="2">Uncharacterized protein</fullName>
    </submittedName>
</protein>
<gene>
    <name evidence="2" type="ORF">CSAL01_01712</name>
</gene>
<evidence type="ECO:0000313" key="2">
    <source>
        <dbReference type="EMBL" id="KXH69234.1"/>
    </source>
</evidence>
<proteinExistence type="predicted"/>
<reference evidence="2 3" key="1">
    <citation type="submission" date="2014-02" db="EMBL/GenBank/DDBJ databases">
        <title>The genome sequence of Colletotrichum salicis CBS 607.94.</title>
        <authorList>
            <person name="Baroncelli R."/>
            <person name="Thon M.R."/>
        </authorList>
    </citation>
    <scope>NUCLEOTIDE SEQUENCE [LARGE SCALE GENOMIC DNA]</scope>
    <source>
        <strain evidence="2 3">CBS 607.94</strain>
    </source>
</reference>
<organism evidence="2 3">
    <name type="scientific">Colletotrichum salicis</name>
    <dbReference type="NCBI Taxonomy" id="1209931"/>
    <lineage>
        <taxon>Eukaryota</taxon>
        <taxon>Fungi</taxon>
        <taxon>Dikarya</taxon>
        <taxon>Ascomycota</taxon>
        <taxon>Pezizomycotina</taxon>
        <taxon>Sordariomycetes</taxon>
        <taxon>Hypocreomycetidae</taxon>
        <taxon>Glomerellales</taxon>
        <taxon>Glomerellaceae</taxon>
        <taxon>Colletotrichum</taxon>
        <taxon>Colletotrichum acutatum species complex</taxon>
    </lineage>
</organism>
<evidence type="ECO:0000313" key="3">
    <source>
        <dbReference type="Proteomes" id="UP000070121"/>
    </source>
</evidence>
<dbReference type="InterPro" id="IPR027796">
    <property type="entry name" value="OTT_1508_deam-like"/>
</dbReference>
<dbReference type="Proteomes" id="UP000070121">
    <property type="component" value="Unassembled WGS sequence"/>
</dbReference>
<dbReference type="EMBL" id="JFFI01000140">
    <property type="protein sequence ID" value="KXH69234.1"/>
    <property type="molecule type" value="Genomic_DNA"/>
</dbReference>
<name>A0A135V916_9PEZI</name>
<keyword evidence="3" id="KW-1185">Reference proteome</keyword>